<reference evidence="1" key="1">
    <citation type="journal article" date="2021" name="New Phytol.">
        <title>Evolutionary innovations through gain and loss of genes in the ectomycorrhizal Boletales.</title>
        <authorList>
            <person name="Wu G."/>
            <person name="Miyauchi S."/>
            <person name="Morin E."/>
            <person name="Kuo A."/>
            <person name="Drula E."/>
            <person name="Varga T."/>
            <person name="Kohler A."/>
            <person name="Feng B."/>
            <person name="Cao Y."/>
            <person name="Lipzen A."/>
            <person name="Daum C."/>
            <person name="Hundley H."/>
            <person name="Pangilinan J."/>
            <person name="Johnson J."/>
            <person name="Barry K."/>
            <person name="LaButti K."/>
            <person name="Ng V."/>
            <person name="Ahrendt S."/>
            <person name="Min B."/>
            <person name="Choi I.G."/>
            <person name="Park H."/>
            <person name="Plett J.M."/>
            <person name="Magnuson J."/>
            <person name="Spatafora J.W."/>
            <person name="Nagy L.G."/>
            <person name="Henrissat B."/>
            <person name="Grigoriev I.V."/>
            <person name="Yang Z.L."/>
            <person name="Xu J."/>
            <person name="Martin F.M."/>
        </authorList>
    </citation>
    <scope>NUCLEOTIDE SEQUENCE</scope>
    <source>
        <strain evidence="1">ATCC 28755</strain>
    </source>
</reference>
<gene>
    <name evidence="1" type="ORF">BJ138DRAFT_1107545</name>
</gene>
<evidence type="ECO:0000313" key="2">
    <source>
        <dbReference type="Proteomes" id="UP000790377"/>
    </source>
</evidence>
<comment type="caution">
    <text evidence="1">The sequence shown here is derived from an EMBL/GenBank/DDBJ whole genome shotgun (WGS) entry which is preliminary data.</text>
</comment>
<accession>A0ACB7ZSB5</accession>
<sequence>MTLCLPRAYDARRSDIDSKRIIFGDRSSSANGVSGTENKCDHTLSPFQVKGPPVSDVEMFSMPFVSLETGNPSPDVWVDEPEHLIDGTIDLDWREAHVGATRPTEVAQVQNDLLSFPMSSTARLRARLPYTKYTITTPPLLILHQQPTSLTCAYGPYSLMSANTSRCTAWIGRHITLASQQIRRRFTRGVPYPWRQTPGPARPVQRQLRQAYHTASLAGRGSCERMWSGCGE</sequence>
<organism evidence="1 2">
    <name type="scientific">Hygrophoropsis aurantiaca</name>
    <dbReference type="NCBI Taxonomy" id="72124"/>
    <lineage>
        <taxon>Eukaryota</taxon>
        <taxon>Fungi</taxon>
        <taxon>Dikarya</taxon>
        <taxon>Basidiomycota</taxon>
        <taxon>Agaricomycotina</taxon>
        <taxon>Agaricomycetes</taxon>
        <taxon>Agaricomycetidae</taxon>
        <taxon>Boletales</taxon>
        <taxon>Coniophorineae</taxon>
        <taxon>Hygrophoropsidaceae</taxon>
        <taxon>Hygrophoropsis</taxon>
    </lineage>
</organism>
<proteinExistence type="predicted"/>
<dbReference type="Proteomes" id="UP000790377">
    <property type="component" value="Unassembled WGS sequence"/>
</dbReference>
<name>A0ACB7ZSB5_9AGAM</name>
<protein>
    <submittedName>
        <fullName evidence="1">Uncharacterized protein</fullName>
    </submittedName>
</protein>
<evidence type="ECO:0000313" key="1">
    <source>
        <dbReference type="EMBL" id="KAH7903592.1"/>
    </source>
</evidence>
<dbReference type="EMBL" id="MU268870">
    <property type="protein sequence ID" value="KAH7903592.1"/>
    <property type="molecule type" value="Genomic_DNA"/>
</dbReference>
<keyword evidence="2" id="KW-1185">Reference proteome</keyword>